<evidence type="ECO:0000256" key="12">
    <source>
        <dbReference type="SAM" id="Phobius"/>
    </source>
</evidence>
<keyword evidence="3 11" id="KW-0645">Protease</keyword>
<name>A0A840XQW3_9MICO</name>
<dbReference type="OrthoDB" id="15218at2"/>
<dbReference type="EC" id="3.4.24.-" evidence="14"/>
<dbReference type="Pfam" id="PF01435">
    <property type="entry name" value="Peptidase_M48"/>
    <property type="match status" value="1"/>
</dbReference>
<keyword evidence="10 12" id="KW-0472">Membrane</keyword>
<dbReference type="InterPro" id="IPR050083">
    <property type="entry name" value="HtpX_protease"/>
</dbReference>
<dbReference type="GO" id="GO:0005886">
    <property type="term" value="C:plasma membrane"/>
    <property type="evidence" value="ECO:0007669"/>
    <property type="project" value="UniProtKB-SubCell"/>
</dbReference>
<dbReference type="InterPro" id="IPR001915">
    <property type="entry name" value="Peptidase_M48"/>
</dbReference>
<proteinExistence type="inferred from homology"/>
<comment type="similarity">
    <text evidence="11">Belongs to the peptidase M48 family.</text>
</comment>
<evidence type="ECO:0000256" key="6">
    <source>
        <dbReference type="ARBA" id="ARBA00022801"/>
    </source>
</evidence>
<keyword evidence="6 11" id="KW-0378">Hydrolase</keyword>
<evidence type="ECO:0000256" key="3">
    <source>
        <dbReference type="ARBA" id="ARBA00022670"/>
    </source>
</evidence>
<dbReference type="RefSeq" id="WP_153982367.1">
    <property type="nucleotide sequence ID" value="NZ_BAAANZ010000007.1"/>
</dbReference>
<keyword evidence="14" id="KW-0346">Stress response</keyword>
<evidence type="ECO:0000256" key="8">
    <source>
        <dbReference type="ARBA" id="ARBA00022989"/>
    </source>
</evidence>
<feature type="transmembrane region" description="Helical" evidence="12">
    <location>
        <begin position="36"/>
        <end position="53"/>
    </location>
</feature>
<feature type="transmembrane region" description="Helical" evidence="12">
    <location>
        <begin position="189"/>
        <end position="218"/>
    </location>
</feature>
<keyword evidence="8 12" id="KW-1133">Transmembrane helix</keyword>
<keyword evidence="2" id="KW-1003">Cell membrane</keyword>
<keyword evidence="7 11" id="KW-0862">Zinc</keyword>
<reference evidence="14 15" key="1">
    <citation type="submission" date="2020-08" db="EMBL/GenBank/DDBJ databases">
        <title>Sequencing the genomes of 1000 actinobacteria strains.</title>
        <authorList>
            <person name="Klenk H.-P."/>
        </authorList>
    </citation>
    <scope>NUCLEOTIDE SEQUENCE [LARGE SCALE GENOMIC DNA]</scope>
    <source>
        <strain evidence="14 15">DSM 23889</strain>
    </source>
</reference>
<keyword evidence="5" id="KW-0479">Metal-binding</keyword>
<evidence type="ECO:0000256" key="10">
    <source>
        <dbReference type="ARBA" id="ARBA00023136"/>
    </source>
</evidence>
<dbReference type="AlphaFoldDB" id="A0A840XQW3"/>
<protein>
    <submittedName>
        <fullName evidence="14">Heat shock protein HtpX</fullName>
        <ecNumber evidence="14">3.4.24.-</ecNumber>
    </submittedName>
</protein>
<comment type="caution">
    <text evidence="14">The sequence shown here is derived from an EMBL/GenBank/DDBJ whole genome shotgun (WGS) entry which is preliminary data.</text>
</comment>
<dbReference type="Proteomes" id="UP000552883">
    <property type="component" value="Unassembled WGS sequence"/>
</dbReference>
<feature type="domain" description="Peptidase M48" evidence="13">
    <location>
        <begin position="75"/>
        <end position="298"/>
    </location>
</feature>
<evidence type="ECO:0000256" key="1">
    <source>
        <dbReference type="ARBA" id="ARBA00004651"/>
    </source>
</evidence>
<evidence type="ECO:0000256" key="4">
    <source>
        <dbReference type="ARBA" id="ARBA00022692"/>
    </source>
</evidence>
<comment type="subcellular location">
    <subcellularLocation>
        <location evidence="1">Cell membrane</location>
        <topology evidence="1">Multi-pass membrane protein</topology>
    </subcellularLocation>
</comment>
<dbReference type="PANTHER" id="PTHR43221">
    <property type="entry name" value="PROTEASE HTPX"/>
    <property type="match status" value="1"/>
</dbReference>
<gene>
    <name evidence="14" type="ORF">BJ959_002434</name>
</gene>
<evidence type="ECO:0000256" key="2">
    <source>
        <dbReference type="ARBA" id="ARBA00022475"/>
    </source>
</evidence>
<dbReference type="PANTHER" id="PTHR43221:SF1">
    <property type="entry name" value="PROTEASE HTPX"/>
    <property type="match status" value="1"/>
</dbReference>
<keyword evidence="9 11" id="KW-0482">Metalloprotease</keyword>
<dbReference type="Gene3D" id="3.30.2010.10">
    <property type="entry name" value="Metalloproteases ('zincins'), catalytic domain"/>
    <property type="match status" value="1"/>
</dbReference>
<organism evidence="14 15">
    <name type="scientific">Microcella frigidaquae</name>
    <dbReference type="NCBI Taxonomy" id="424758"/>
    <lineage>
        <taxon>Bacteria</taxon>
        <taxon>Bacillati</taxon>
        <taxon>Actinomycetota</taxon>
        <taxon>Actinomycetes</taxon>
        <taxon>Micrococcales</taxon>
        <taxon>Microbacteriaceae</taxon>
        <taxon>Microcella</taxon>
    </lineage>
</organism>
<evidence type="ECO:0000256" key="7">
    <source>
        <dbReference type="ARBA" id="ARBA00022833"/>
    </source>
</evidence>
<dbReference type="EMBL" id="JACHBS010000001">
    <property type="protein sequence ID" value="MBB5618938.1"/>
    <property type="molecule type" value="Genomic_DNA"/>
</dbReference>
<dbReference type="GO" id="GO:0004222">
    <property type="term" value="F:metalloendopeptidase activity"/>
    <property type="evidence" value="ECO:0007669"/>
    <property type="project" value="InterPro"/>
</dbReference>
<evidence type="ECO:0000256" key="9">
    <source>
        <dbReference type="ARBA" id="ARBA00023049"/>
    </source>
</evidence>
<sequence>MYRQIARNRRFSILLIAIFCLAVLGLGLFTSWVFESFWPLVLLSLFCPLYVWWQLSHATEHAAKAAGWVAVGPDAEPRLHRIVETTAIRAGIPLPQVGVIEDAAPNAFAASLRPEKAVIGVTRGALDLLDDTELEAVIAHEVAHIVNQDGRVTLTTFALVGSIAAVAAGLLGLGWAMLQVTPSGLRNGIGLLIGMLGIGLLLLGGIFWLVATVLGPVISAAVSRRREFLADASGVELTRFPDGLVRALEKLAAHPAGPSTATGEVQALFIHDGAGASWLERLLGTHPPVAERVERLRAMGRSF</sequence>
<evidence type="ECO:0000256" key="5">
    <source>
        <dbReference type="ARBA" id="ARBA00022723"/>
    </source>
</evidence>
<feature type="transmembrane region" description="Helical" evidence="12">
    <location>
        <begin position="157"/>
        <end position="177"/>
    </location>
</feature>
<evidence type="ECO:0000313" key="15">
    <source>
        <dbReference type="Proteomes" id="UP000552883"/>
    </source>
</evidence>
<dbReference type="GO" id="GO:0046872">
    <property type="term" value="F:metal ion binding"/>
    <property type="evidence" value="ECO:0007669"/>
    <property type="project" value="UniProtKB-KW"/>
</dbReference>
<keyword evidence="4 12" id="KW-0812">Transmembrane</keyword>
<dbReference type="GO" id="GO:0006508">
    <property type="term" value="P:proteolysis"/>
    <property type="evidence" value="ECO:0007669"/>
    <property type="project" value="UniProtKB-KW"/>
</dbReference>
<evidence type="ECO:0000313" key="14">
    <source>
        <dbReference type="EMBL" id="MBB5618938.1"/>
    </source>
</evidence>
<comment type="cofactor">
    <cofactor evidence="11">
        <name>Zn(2+)</name>
        <dbReference type="ChEBI" id="CHEBI:29105"/>
    </cofactor>
    <text evidence="11">Binds 1 zinc ion per subunit.</text>
</comment>
<keyword evidence="15" id="KW-1185">Reference proteome</keyword>
<accession>A0A840XQW3</accession>
<evidence type="ECO:0000259" key="13">
    <source>
        <dbReference type="Pfam" id="PF01435"/>
    </source>
</evidence>
<feature type="transmembrane region" description="Helical" evidence="12">
    <location>
        <begin position="12"/>
        <end position="30"/>
    </location>
</feature>
<evidence type="ECO:0000256" key="11">
    <source>
        <dbReference type="RuleBase" id="RU003983"/>
    </source>
</evidence>